<feature type="transmembrane region" description="Helical" evidence="7">
    <location>
        <begin position="174"/>
        <end position="194"/>
    </location>
</feature>
<evidence type="ECO:0000256" key="7">
    <source>
        <dbReference type="RuleBase" id="RU363032"/>
    </source>
</evidence>
<dbReference type="Pfam" id="PF00528">
    <property type="entry name" value="BPD_transp_1"/>
    <property type="match status" value="1"/>
</dbReference>
<evidence type="ECO:0000256" key="1">
    <source>
        <dbReference type="ARBA" id="ARBA00004651"/>
    </source>
</evidence>
<keyword evidence="3" id="KW-1003">Cell membrane</keyword>
<feature type="transmembrane region" description="Helical" evidence="7">
    <location>
        <begin position="130"/>
        <end position="154"/>
    </location>
</feature>
<dbReference type="Proteomes" id="UP000886858">
    <property type="component" value="Unassembled WGS sequence"/>
</dbReference>
<feature type="transmembrane region" description="Helical" evidence="7">
    <location>
        <begin position="278"/>
        <end position="299"/>
    </location>
</feature>
<evidence type="ECO:0000313" key="9">
    <source>
        <dbReference type="EMBL" id="HJA94595.1"/>
    </source>
</evidence>
<organism evidence="9 10">
    <name type="scientific">Candidatus Eisenbergiella merdipullorum</name>
    <dbReference type="NCBI Taxonomy" id="2838553"/>
    <lineage>
        <taxon>Bacteria</taxon>
        <taxon>Bacillati</taxon>
        <taxon>Bacillota</taxon>
        <taxon>Clostridia</taxon>
        <taxon>Lachnospirales</taxon>
        <taxon>Lachnospiraceae</taxon>
        <taxon>Eisenbergiella</taxon>
    </lineage>
</organism>
<evidence type="ECO:0000313" key="10">
    <source>
        <dbReference type="Proteomes" id="UP000886858"/>
    </source>
</evidence>
<evidence type="ECO:0000256" key="3">
    <source>
        <dbReference type="ARBA" id="ARBA00022475"/>
    </source>
</evidence>
<gene>
    <name evidence="9" type="ORF">H9717_16035</name>
</gene>
<keyword evidence="4 7" id="KW-0812">Transmembrane</keyword>
<dbReference type="CDD" id="cd06261">
    <property type="entry name" value="TM_PBP2"/>
    <property type="match status" value="1"/>
</dbReference>
<keyword evidence="2 7" id="KW-0813">Transport</keyword>
<dbReference type="EMBL" id="DWYY01000185">
    <property type="protein sequence ID" value="HJA94595.1"/>
    <property type="molecule type" value="Genomic_DNA"/>
</dbReference>
<comment type="subcellular location">
    <subcellularLocation>
        <location evidence="1 7">Cell membrane</location>
        <topology evidence="1 7">Multi-pass membrane protein</topology>
    </subcellularLocation>
</comment>
<name>A0A9D2I7X2_9FIRM</name>
<evidence type="ECO:0000259" key="8">
    <source>
        <dbReference type="PROSITE" id="PS50928"/>
    </source>
</evidence>
<dbReference type="GO" id="GO:0055085">
    <property type="term" value="P:transmembrane transport"/>
    <property type="evidence" value="ECO:0007669"/>
    <property type="project" value="InterPro"/>
</dbReference>
<comment type="similarity">
    <text evidence="7">Belongs to the binding-protein-dependent transport system permease family.</text>
</comment>
<dbReference type="InterPro" id="IPR000515">
    <property type="entry name" value="MetI-like"/>
</dbReference>
<evidence type="ECO:0000256" key="4">
    <source>
        <dbReference type="ARBA" id="ARBA00022692"/>
    </source>
</evidence>
<evidence type="ECO:0000256" key="5">
    <source>
        <dbReference type="ARBA" id="ARBA00022989"/>
    </source>
</evidence>
<feature type="transmembrane region" description="Helical" evidence="7">
    <location>
        <begin position="21"/>
        <end position="42"/>
    </location>
</feature>
<dbReference type="Gene3D" id="1.10.3720.10">
    <property type="entry name" value="MetI-like"/>
    <property type="match status" value="1"/>
</dbReference>
<evidence type="ECO:0000256" key="6">
    <source>
        <dbReference type="ARBA" id="ARBA00023136"/>
    </source>
</evidence>
<dbReference type="PROSITE" id="PS50928">
    <property type="entry name" value="ABC_TM1"/>
    <property type="match status" value="1"/>
</dbReference>
<dbReference type="SUPFAM" id="SSF161098">
    <property type="entry name" value="MetI-like"/>
    <property type="match status" value="1"/>
</dbReference>
<dbReference type="AlphaFoldDB" id="A0A9D2I7X2"/>
<protein>
    <submittedName>
        <fullName evidence="9">ABC transporter permease subunit</fullName>
    </submittedName>
</protein>
<dbReference type="GO" id="GO:0005886">
    <property type="term" value="C:plasma membrane"/>
    <property type="evidence" value="ECO:0007669"/>
    <property type="project" value="UniProtKB-SubCell"/>
</dbReference>
<keyword evidence="5 7" id="KW-1133">Transmembrane helix</keyword>
<reference evidence="9" key="2">
    <citation type="submission" date="2021-04" db="EMBL/GenBank/DDBJ databases">
        <authorList>
            <person name="Gilroy R."/>
        </authorList>
    </citation>
    <scope>NUCLEOTIDE SEQUENCE</scope>
    <source>
        <strain evidence="9">CHK179-7159</strain>
    </source>
</reference>
<dbReference type="InterPro" id="IPR050809">
    <property type="entry name" value="UgpAE/MalFG_permease"/>
</dbReference>
<dbReference type="InterPro" id="IPR035906">
    <property type="entry name" value="MetI-like_sf"/>
</dbReference>
<evidence type="ECO:0000256" key="2">
    <source>
        <dbReference type="ARBA" id="ARBA00022448"/>
    </source>
</evidence>
<dbReference type="PANTHER" id="PTHR43227">
    <property type="entry name" value="BLL4140 PROTEIN"/>
    <property type="match status" value="1"/>
</dbReference>
<feature type="domain" description="ABC transmembrane type-1" evidence="8">
    <location>
        <begin position="84"/>
        <end position="299"/>
    </location>
</feature>
<dbReference type="PANTHER" id="PTHR43227:SF11">
    <property type="entry name" value="BLL4140 PROTEIN"/>
    <property type="match status" value="1"/>
</dbReference>
<feature type="transmembrane region" description="Helical" evidence="7">
    <location>
        <begin position="88"/>
        <end position="109"/>
    </location>
</feature>
<feature type="transmembrane region" description="Helical" evidence="7">
    <location>
        <begin position="225"/>
        <end position="243"/>
    </location>
</feature>
<keyword evidence="6 7" id="KW-0472">Membrane</keyword>
<proteinExistence type="inferred from homology"/>
<accession>A0A9D2I7X2</accession>
<sequence>MTLPHKGKKPKRKSLKAVWKKNWQIYVLISPAVIYFIIFHYLPIYGIQIAFRDYKIVQGITGSAWVGLEHFKTFFHAYYFKRLLSNTFLLNIYYLLWTFPFPIILALFLNQIKKPGRKRFIQTTIYIPHFISTVVLAGMLYIFLSPTSGIFNTIREMFGLKAIDYMSSAPAFRTIYIVSGIWQGAGWGTILYLASLSGVDQELYEAAEIDGASIWQKIRYIDIPSLRAVISMTLIMNCGGLLGSNTDKVLVMQTPGNTPVSDIIGTYVYNVGLGSAQFSYTAAIGLFINVINFFLIIAANQASKKISDIGMF</sequence>
<comment type="caution">
    <text evidence="9">The sequence shown here is derived from an EMBL/GenBank/DDBJ whole genome shotgun (WGS) entry which is preliminary data.</text>
</comment>
<reference evidence="9" key="1">
    <citation type="journal article" date="2021" name="PeerJ">
        <title>Extensive microbial diversity within the chicken gut microbiome revealed by metagenomics and culture.</title>
        <authorList>
            <person name="Gilroy R."/>
            <person name="Ravi A."/>
            <person name="Getino M."/>
            <person name="Pursley I."/>
            <person name="Horton D.L."/>
            <person name="Alikhan N.F."/>
            <person name="Baker D."/>
            <person name="Gharbi K."/>
            <person name="Hall N."/>
            <person name="Watson M."/>
            <person name="Adriaenssens E.M."/>
            <person name="Foster-Nyarko E."/>
            <person name="Jarju S."/>
            <person name="Secka A."/>
            <person name="Antonio M."/>
            <person name="Oren A."/>
            <person name="Chaudhuri R.R."/>
            <person name="La Ragione R."/>
            <person name="Hildebrand F."/>
            <person name="Pallen M.J."/>
        </authorList>
    </citation>
    <scope>NUCLEOTIDE SEQUENCE</scope>
    <source>
        <strain evidence="9">CHK179-7159</strain>
    </source>
</reference>